<dbReference type="Gene3D" id="1.20.1370.10">
    <property type="entry name" value="Hemocyanin, N-terminal domain"/>
    <property type="match status" value="1"/>
</dbReference>
<dbReference type="Gene3D" id="1.10.1280.10">
    <property type="entry name" value="Di-copper center containing domain from catechol oxidase"/>
    <property type="match status" value="1"/>
</dbReference>
<dbReference type="PANTHER" id="PTHR11511">
    <property type="entry name" value="LARVAL STORAGE PROTEIN/PHENOLOXIDASE"/>
    <property type="match status" value="1"/>
</dbReference>
<protein>
    <submittedName>
        <fullName evidence="3">Uncharacterized protein</fullName>
    </submittedName>
</protein>
<dbReference type="InterPro" id="IPR005204">
    <property type="entry name" value="Hemocyanin_N"/>
</dbReference>
<keyword evidence="4" id="KW-1185">Reference proteome</keyword>
<dbReference type="InterPro" id="IPR008922">
    <property type="entry name" value="Di-copper_centre_dom_sf"/>
</dbReference>
<dbReference type="AlphaFoldDB" id="T1GIW3"/>
<reference evidence="3" key="2">
    <citation type="submission" date="2015-06" db="UniProtKB">
        <authorList>
            <consortium name="EnsemblMetazoa"/>
        </authorList>
    </citation>
    <scope>IDENTIFICATION</scope>
</reference>
<evidence type="ECO:0000259" key="2">
    <source>
        <dbReference type="Pfam" id="PF03722"/>
    </source>
</evidence>
<dbReference type="InterPro" id="IPR013788">
    <property type="entry name" value="Hemocyanin/hexamerin"/>
</dbReference>
<accession>T1GIW3</accession>
<reference evidence="4" key="1">
    <citation type="submission" date="2013-02" db="EMBL/GenBank/DDBJ databases">
        <authorList>
            <person name="Hughes D."/>
        </authorList>
    </citation>
    <scope>NUCLEOTIDE SEQUENCE</scope>
    <source>
        <strain>Durham</strain>
        <strain evidence="4">NC isolate 2 -- Noor lab</strain>
    </source>
</reference>
<dbReference type="EMBL" id="CAQQ02114466">
    <property type="status" value="NOT_ANNOTATED_CDS"/>
    <property type="molecule type" value="Genomic_DNA"/>
</dbReference>
<dbReference type="InterPro" id="IPR036697">
    <property type="entry name" value="Hemocyanin_N_sf"/>
</dbReference>
<feature type="domain" description="Hemocyanin middle" evidence="1">
    <location>
        <begin position="111"/>
        <end position="168"/>
    </location>
</feature>
<evidence type="ECO:0000259" key="1">
    <source>
        <dbReference type="Pfam" id="PF00372"/>
    </source>
</evidence>
<proteinExistence type="predicted"/>
<dbReference type="Proteomes" id="UP000015102">
    <property type="component" value="Unassembled WGS sequence"/>
</dbReference>
<evidence type="ECO:0000313" key="3">
    <source>
        <dbReference type="EnsemblMetazoa" id="MESCA003398-PA"/>
    </source>
</evidence>
<dbReference type="Pfam" id="PF03722">
    <property type="entry name" value="Hemocyanin_N"/>
    <property type="match status" value="1"/>
</dbReference>
<organism evidence="3 4">
    <name type="scientific">Megaselia scalaris</name>
    <name type="common">Humpbacked fly</name>
    <name type="synonym">Phora scalaris</name>
    <dbReference type="NCBI Taxonomy" id="36166"/>
    <lineage>
        <taxon>Eukaryota</taxon>
        <taxon>Metazoa</taxon>
        <taxon>Ecdysozoa</taxon>
        <taxon>Arthropoda</taxon>
        <taxon>Hexapoda</taxon>
        <taxon>Insecta</taxon>
        <taxon>Pterygota</taxon>
        <taxon>Neoptera</taxon>
        <taxon>Endopterygota</taxon>
        <taxon>Diptera</taxon>
        <taxon>Brachycera</taxon>
        <taxon>Muscomorpha</taxon>
        <taxon>Platypezoidea</taxon>
        <taxon>Phoridae</taxon>
        <taxon>Megaseliini</taxon>
        <taxon>Megaselia</taxon>
    </lineage>
</organism>
<dbReference type="EnsemblMetazoa" id="MESCA003398-RA">
    <property type="protein sequence ID" value="MESCA003398-PA"/>
    <property type="gene ID" value="MESCA003398"/>
</dbReference>
<dbReference type="STRING" id="36166.T1GIW3"/>
<evidence type="ECO:0000313" key="4">
    <source>
        <dbReference type="Proteomes" id="UP000015102"/>
    </source>
</evidence>
<feature type="domain" description="Hemocyanin N-terminal" evidence="2">
    <location>
        <begin position="39"/>
        <end position="104"/>
    </location>
</feature>
<dbReference type="PANTHER" id="PTHR11511:SF24">
    <property type="entry name" value="GH04080P"/>
    <property type="match status" value="1"/>
</dbReference>
<dbReference type="EMBL" id="CAQQ02114467">
    <property type="status" value="NOT_ANNOTATED_CDS"/>
    <property type="molecule type" value="Genomic_DNA"/>
</dbReference>
<sequence>MFYPSLPYCLGLNKLGNSRMGLNGLGDLKISKPDLSFITLSKKQDFSIFNCNHKQQAARLIDLFMDAPDRYILASLAAYCKDRINPMLFIYCYTVAIEHRPDTKDIYIPSIVETFPLSFIEPSIFNDAREEAAVINPGNRVIKDIPKNFTSTSLEPEQRLAYFREDIG</sequence>
<dbReference type="Pfam" id="PF00372">
    <property type="entry name" value="Hemocyanin_M"/>
    <property type="match status" value="1"/>
</dbReference>
<dbReference type="SUPFAM" id="SSF48050">
    <property type="entry name" value="Hemocyanin, N-terminal domain"/>
    <property type="match status" value="1"/>
</dbReference>
<name>T1GIW3_MEGSC</name>
<dbReference type="HOGENOM" id="CLU_1590540_0_0_1"/>
<dbReference type="SUPFAM" id="SSF48056">
    <property type="entry name" value="Di-copper centre-containing domain"/>
    <property type="match status" value="1"/>
</dbReference>
<dbReference type="InterPro" id="IPR000896">
    <property type="entry name" value="Hemocyanin/hexamerin_mid_dom"/>
</dbReference>